<dbReference type="STRING" id="8469.M7BXB8"/>
<sequence length="442" mass="48910">MGGSVAVRCRYRGSFEDYPKFWCREGGVWIVGSWHCSNGLFIVETNGSEAEVRRGRVSIRDNHTELAFTVTVENLTVAEAGTYHCRVGRFWLDPRATVELTVSPGCWAVTGPGAVRGPPGGSVAVRCRYGGGFEKYPKFWCREGGVGEGVTWRCSNGHHMVETNGSEAELFLMQFRLKQHHKEQSNQMCLLQQRLNPVSPLPHTPLLHGCWAVTGPGTAHGQLGSLVSVRCRYGAGYEAYPKFWCRRKVVLCFNHLIFETKGSEAEETWGRVSIRDNHTQRVITVTLENLTLADAGTYLCGVARIGLPNPRDSVEVIVSPGYFHGLAALELTGPRAVSGLGGRSVSVPCQYHEGYQETPKYWCSGIIWQSCSKVVETTGSEAEVKWDRASIRDNHTLRMFTVTIENLTLGDTGIYWCGINLRSKSDFNSPVSVTVLQGESLL</sequence>
<dbReference type="EMBL" id="KB471745">
    <property type="protein sequence ID" value="EMP42506.1"/>
    <property type="molecule type" value="Genomic_DNA"/>
</dbReference>
<dbReference type="PANTHER" id="PTHR11860">
    <property type="entry name" value="POLYMERIC-IMMUNOGLOBULIN RECEPTOR"/>
    <property type="match status" value="1"/>
</dbReference>
<keyword evidence="2" id="KW-0812">Transmembrane</keyword>
<gene>
    <name evidence="7" type="ORF">UY3_00230</name>
</gene>
<dbReference type="FunFam" id="2.60.40.10:FF:000370">
    <property type="entry name" value="CMRF35-like molecule 1"/>
    <property type="match status" value="1"/>
</dbReference>
<dbReference type="PROSITE" id="PS50835">
    <property type="entry name" value="IG_LIKE"/>
    <property type="match status" value="3"/>
</dbReference>
<evidence type="ECO:0000256" key="2">
    <source>
        <dbReference type="ARBA" id="ARBA00022692"/>
    </source>
</evidence>
<dbReference type="InterPro" id="IPR007110">
    <property type="entry name" value="Ig-like_dom"/>
</dbReference>
<dbReference type="InterPro" id="IPR013106">
    <property type="entry name" value="Ig_V-set"/>
</dbReference>
<keyword evidence="8" id="KW-1185">Reference proteome</keyword>
<evidence type="ECO:0000256" key="5">
    <source>
        <dbReference type="ARBA" id="ARBA00023157"/>
    </source>
</evidence>
<evidence type="ECO:0000256" key="1">
    <source>
        <dbReference type="ARBA" id="ARBA00004370"/>
    </source>
</evidence>
<dbReference type="SMART" id="SM00406">
    <property type="entry name" value="IGv"/>
    <property type="match status" value="3"/>
</dbReference>
<keyword evidence="3" id="KW-0732">Signal</keyword>
<feature type="domain" description="Ig-like" evidence="6">
    <location>
        <begin position="1"/>
        <end position="103"/>
    </location>
</feature>
<dbReference type="InterPro" id="IPR003599">
    <property type="entry name" value="Ig_sub"/>
</dbReference>
<dbReference type="PANTHER" id="PTHR11860:SF87">
    <property type="entry name" value="CMRF35-LIKE MOLECULE 8"/>
    <property type="match status" value="1"/>
</dbReference>
<dbReference type="GO" id="GO:0004888">
    <property type="term" value="F:transmembrane signaling receptor activity"/>
    <property type="evidence" value="ECO:0007669"/>
    <property type="project" value="TreeGrafter"/>
</dbReference>
<protein>
    <submittedName>
        <fullName evidence="7">CMRF35-like molecule 1</fullName>
    </submittedName>
</protein>
<evidence type="ECO:0000256" key="3">
    <source>
        <dbReference type="ARBA" id="ARBA00022729"/>
    </source>
</evidence>
<evidence type="ECO:0000259" key="6">
    <source>
        <dbReference type="PROSITE" id="PS50835"/>
    </source>
</evidence>
<evidence type="ECO:0000313" key="8">
    <source>
        <dbReference type="Proteomes" id="UP000031443"/>
    </source>
</evidence>
<comment type="subcellular location">
    <subcellularLocation>
        <location evidence="1">Membrane</location>
    </subcellularLocation>
</comment>
<dbReference type="eggNOG" id="ENOG502TBNH">
    <property type="taxonomic scope" value="Eukaryota"/>
</dbReference>
<dbReference type="SMART" id="SM00409">
    <property type="entry name" value="IG"/>
    <property type="match status" value="3"/>
</dbReference>
<dbReference type="InterPro" id="IPR013783">
    <property type="entry name" value="Ig-like_fold"/>
</dbReference>
<evidence type="ECO:0000256" key="4">
    <source>
        <dbReference type="ARBA" id="ARBA00023136"/>
    </source>
</evidence>
<dbReference type="AlphaFoldDB" id="M7BXB8"/>
<dbReference type="CDD" id="cd05716">
    <property type="entry name" value="IgV_pIgR_like"/>
    <property type="match status" value="1"/>
</dbReference>
<dbReference type="Gene3D" id="2.60.40.10">
    <property type="entry name" value="Immunoglobulins"/>
    <property type="match status" value="4"/>
</dbReference>
<dbReference type="InterPro" id="IPR050671">
    <property type="entry name" value="CD300_family_receptors"/>
</dbReference>
<accession>M7BXB8</accession>
<name>M7BXB8_CHEMY</name>
<proteinExistence type="predicted"/>
<dbReference type="Pfam" id="PF07686">
    <property type="entry name" value="V-set"/>
    <property type="match status" value="3"/>
</dbReference>
<evidence type="ECO:0000313" key="7">
    <source>
        <dbReference type="EMBL" id="EMP42506.1"/>
    </source>
</evidence>
<reference evidence="8" key="1">
    <citation type="journal article" date="2013" name="Nat. Genet.">
        <title>The draft genomes of soft-shell turtle and green sea turtle yield insights into the development and evolution of the turtle-specific body plan.</title>
        <authorList>
            <person name="Wang Z."/>
            <person name="Pascual-Anaya J."/>
            <person name="Zadissa A."/>
            <person name="Li W."/>
            <person name="Niimura Y."/>
            <person name="Huang Z."/>
            <person name="Li C."/>
            <person name="White S."/>
            <person name="Xiong Z."/>
            <person name="Fang D."/>
            <person name="Wang B."/>
            <person name="Ming Y."/>
            <person name="Chen Y."/>
            <person name="Zheng Y."/>
            <person name="Kuraku S."/>
            <person name="Pignatelli M."/>
            <person name="Herrero J."/>
            <person name="Beal K."/>
            <person name="Nozawa M."/>
            <person name="Li Q."/>
            <person name="Wang J."/>
            <person name="Zhang H."/>
            <person name="Yu L."/>
            <person name="Shigenobu S."/>
            <person name="Wang J."/>
            <person name="Liu J."/>
            <person name="Flicek P."/>
            <person name="Searle S."/>
            <person name="Wang J."/>
            <person name="Kuratani S."/>
            <person name="Yin Y."/>
            <person name="Aken B."/>
            <person name="Zhang G."/>
            <person name="Irie N."/>
        </authorList>
    </citation>
    <scope>NUCLEOTIDE SEQUENCE [LARGE SCALE GENOMIC DNA]</scope>
</reference>
<keyword evidence="4" id="KW-0472">Membrane</keyword>
<dbReference type="InterPro" id="IPR036179">
    <property type="entry name" value="Ig-like_dom_sf"/>
</dbReference>
<feature type="domain" description="Ig-like" evidence="6">
    <location>
        <begin position="342"/>
        <end position="434"/>
    </location>
</feature>
<feature type="domain" description="Ig-like" evidence="6">
    <location>
        <begin position="202"/>
        <end position="319"/>
    </location>
</feature>
<dbReference type="GO" id="GO:0005886">
    <property type="term" value="C:plasma membrane"/>
    <property type="evidence" value="ECO:0007669"/>
    <property type="project" value="TreeGrafter"/>
</dbReference>
<organism evidence="7 8">
    <name type="scientific">Chelonia mydas</name>
    <name type="common">Green sea-turtle</name>
    <name type="synonym">Chelonia agassizi</name>
    <dbReference type="NCBI Taxonomy" id="8469"/>
    <lineage>
        <taxon>Eukaryota</taxon>
        <taxon>Metazoa</taxon>
        <taxon>Chordata</taxon>
        <taxon>Craniata</taxon>
        <taxon>Vertebrata</taxon>
        <taxon>Euteleostomi</taxon>
        <taxon>Archelosauria</taxon>
        <taxon>Testudinata</taxon>
        <taxon>Testudines</taxon>
        <taxon>Cryptodira</taxon>
        <taxon>Durocryptodira</taxon>
        <taxon>Americhelydia</taxon>
        <taxon>Chelonioidea</taxon>
        <taxon>Cheloniidae</taxon>
        <taxon>Chelonia</taxon>
    </lineage>
</organism>
<dbReference type="Proteomes" id="UP000031443">
    <property type="component" value="Unassembled WGS sequence"/>
</dbReference>
<dbReference type="SUPFAM" id="SSF48726">
    <property type="entry name" value="Immunoglobulin"/>
    <property type="match status" value="4"/>
</dbReference>
<keyword evidence="5" id="KW-1015">Disulfide bond</keyword>